<dbReference type="STRING" id="35818.HPU229336_04540"/>
<keyword evidence="1" id="KW-0963">Cytoplasm</keyword>
<dbReference type="GO" id="GO:0005737">
    <property type="term" value="C:cytoplasm"/>
    <property type="evidence" value="ECO:0007669"/>
    <property type="project" value="UniProtKB-SubCell"/>
</dbReference>
<name>A0A0N1EC49_9HELI</name>
<organism evidence="2 3">
    <name type="scientific">Helicobacter pullorum</name>
    <dbReference type="NCBI Taxonomy" id="35818"/>
    <lineage>
        <taxon>Bacteria</taxon>
        <taxon>Pseudomonadati</taxon>
        <taxon>Campylobacterota</taxon>
        <taxon>Epsilonproteobacteria</taxon>
        <taxon>Campylobacterales</taxon>
        <taxon>Helicobacteraceae</taxon>
        <taxon>Helicobacter</taxon>
    </lineage>
</organism>
<comment type="function">
    <text evidence="1">One of several proteins that assist in the late maturation steps of the functional core of the 30S ribosomal subunit. Associates with free 30S ribosomal subunits (but not with 30S subunits that are part of 70S ribosomes or polysomes). Required for efficient processing of 16S rRNA. May interact with the 5'-terminal helix region of 16S rRNA.</text>
</comment>
<keyword evidence="1" id="KW-0690">Ribosome biogenesis</keyword>
<dbReference type="EMBL" id="JNOC01000015">
    <property type="protein sequence ID" value="KPH56415.1"/>
    <property type="molecule type" value="Genomic_DNA"/>
</dbReference>
<comment type="similarity">
    <text evidence="1">Belongs to the RbfA family.</text>
</comment>
<dbReference type="SUPFAM" id="SSF89919">
    <property type="entry name" value="Ribosome-binding factor A, RbfA"/>
    <property type="match status" value="1"/>
</dbReference>
<gene>
    <name evidence="1" type="primary">rbfA</name>
    <name evidence="2" type="ORF">HPU229334_01435</name>
</gene>
<dbReference type="NCBIfam" id="TIGR00082">
    <property type="entry name" value="rbfA"/>
    <property type="match status" value="1"/>
</dbReference>
<dbReference type="InterPro" id="IPR000238">
    <property type="entry name" value="RbfA"/>
</dbReference>
<dbReference type="AlphaFoldDB" id="A0A0N1EC49"/>
<dbReference type="HAMAP" id="MF_00003">
    <property type="entry name" value="RbfA"/>
    <property type="match status" value="1"/>
</dbReference>
<dbReference type="Gene3D" id="3.30.300.20">
    <property type="match status" value="1"/>
</dbReference>
<evidence type="ECO:0000313" key="2">
    <source>
        <dbReference type="EMBL" id="KPH56415.1"/>
    </source>
</evidence>
<sequence>MKNIKLERTQSLLKELIPTALANLNDTRLNALNVIEVKCSRGKYSAQVFLDSASLDKQEQKEILNQLKKAKNLIKEYCLEETGWFRCPDFQFFFDESLEIENKLDKIFRTIEQEKQKRNIDAN</sequence>
<comment type="caution">
    <text evidence="2">The sequence shown here is derived from an EMBL/GenBank/DDBJ whole genome shotgun (WGS) entry which is preliminary data.</text>
</comment>
<comment type="subunit">
    <text evidence="1">Monomer. Binds 30S ribosomal subunits, but not 50S ribosomal subunits or 70S ribosomes.</text>
</comment>
<dbReference type="NCBIfam" id="NF001806">
    <property type="entry name" value="PRK00521.3-4"/>
    <property type="match status" value="1"/>
</dbReference>
<reference evidence="2 3" key="1">
    <citation type="submission" date="2014-06" db="EMBL/GenBank/DDBJ databases">
        <title>Helicobacter pullorum isolates in fresh chicken meat - phenotypic and genotypic features.</title>
        <authorList>
            <person name="Borges V."/>
            <person name="Santos A."/>
            <person name="Correia C.B."/>
            <person name="Saraiva M."/>
            <person name="Menard A."/>
            <person name="Vieira L."/>
            <person name="Sampaio D.A."/>
            <person name="Gomes J.P."/>
            <person name="Oleastro M."/>
        </authorList>
    </citation>
    <scope>NUCLEOTIDE SEQUENCE [LARGE SCALE GENOMIC DNA]</scope>
    <source>
        <strain evidence="2 3">229334/12</strain>
    </source>
</reference>
<evidence type="ECO:0000256" key="1">
    <source>
        <dbReference type="HAMAP-Rule" id="MF_00003"/>
    </source>
</evidence>
<dbReference type="InterPro" id="IPR015946">
    <property type="entry name" value="KH_dom-like_a/b"/>
</dbReference>
<dbReference type="RefSeq" id="WP_054197518.1">
    <property type="nucleotide sequence ID" value="NZ_CALUQK010000011.1"/>
</dbReference>
<dbReference type="PATRIC" id="fig|35818.11.peg.281"/>
<dbReference type="Pfam" id="PF02033">
    <property type="entry name" value="RBFA"/>
    <property type="match status" value="1"/>
</dbReference>
<protein>
    <recommendedName>
        <fullName evidence="1">Ribosome-binding factor A</fullName>
    </recommendedName>
</protein>
<comment type="subcellular location">
    <subcellularLocation>
        <location evidence="1">Cytoplasm</location>
    </subcellularLocation>
</comment>
<proteinExistence type="inferred from homology"/>
<dbReference type="GO" id="GO:0030490">
    <property type="term" value="P:maturation of SSU-rRNA"/>
    <property type="evidence" value="ECO:0007669"/>
    <property type="project" value="UniProtKB-UniRule"/>
</dbReference>
<evidence type="ECO:0000313" key="3">
    <source>
        <dbReference type="Proteomes" id="UP000037997"/>
    </source>
</evidence>
<accession>A0A0N1EC49</accession>
<dbReference type="Proteomes" id="UP000037997">
    <property type="component" value="Unassembled WGS sequence"/>
</dbReference>
<dbReference type="InterPro" id="IPR023799">
    <property type="entry name" value="RbfA_dom_sf"/>
</dbReference>